<gene>
    <name evidence="10" type="ORF">AURMO_01711</name>
</gene>
<evidence type="ECO:0000256" key="2">
    <source>
        <dbReference type="ARBA" id="ARBA00004829"/>
    </source>
</evidence>
<dbReference type="RefSeq" id="WP_110234740.1">
    <property type="nucleotide sequence ID" value="NZ_CP023994.1"/>
</dbReference>
<protein>
    <recommendedName>
        <fullName evidence="9">Lycopene cyclase domain-containing protein</fullName>
    </recommendedName>
</protein>
<dbReference type="EMBL" id="CP023994">
    <property type="protein sequence ID" value="AWR22293.1"/>
    <property type="molecule type" value="Genomic_DNA"/>
</dbReference>
<dbReference type="GO" id="GO:0016020">
    <property type="term" value="C:membrane"/>
    <property type="evidence" value="ECO:0007669"/>
    <property type="project" value="UniProtKB-SubCell"/>
</dbReference>
<keyword evidence="7" id="KW-0413">Isomerase</keyword>
<evidence type="ECO:0000256" key="6">
    <source>
        <dbReference type="ARBA" id="ARBA00023136"/>
    </source>
</evidence>
<dbReference type="Pfam" id="PF18916">
    <property type="entry name" value="Lycopene_cyc"/>
    <property type="match status" value="1"/>
</dbReference>
<dbReference type="KEGG" id="aum:AURMO_01711"/>
<keyword evidence="11" id="KW-1185">Reference proteome</keyword>
<keyword evidence="3 8" id="KW-0812">Transmembrane</keyword>
<comment type="pathway">
    <text evidence="2">Carotenoid biosynthesis.</text>
</comment>
<dbReference type="GO" id="GO:0016117">
    <property type="term" value="P:carotenoid biosynthetic process"/>
    <property type="evidence" value="ECO:0007669"/>
    <property type="project" value="UniProtKB-KW"/>
</dbReference>
<evidence type="ECO:0000313" key="10">
    <source>
        <dbReference type="EMBL" id="AWR22293.1"/>
    </source>
</evidence>
<dbReference type="Proteomes" id="UP000246894">
    <property type="component" value="Chromosome"/>
</dbReference>
<evidence type="ECO:0000313" key="11">
    <source>
        <dbReference type="Proteomes" id="UP000246894"/>
    </source>
</evidence>
<dbReference type="GO" id="GO:0016872">
    <property type="term" value="F:intramolecular lyase activity"/>
    <property type="evidence" value="ECO:0007669"/>
    <property type="project" value="InterPro"/>
</dbReference>
<accession>A0A2Z3S5S9</accession>
<evidence type="ECO:0000256" key="5">
    <source>
        <dbReference type="ARBA" id="ARBA00022989"/>
    </source>
</evidence>
<name>A0A2Z3S5S9_9MICO</name>
<evidence type="ECO:0000256" key="4">
    <source>
        <dbReference type="ARBA" id="ARBA00022746"/>
    </source>
</evidence>
<dbReference type="GO" id="GO:0045436">
    <property type="term" value="F:lycopene beta cyclase activity"/>
    <property type="evidence" value="ECO:0007669"/>
    <property type="project" value="UniProtKB-ARBA"/>
</dbReference>
<keyword evidence="6 8" id="KW-0472">Membrane</keyword>
<dbReference type="AlphaFoldDB" id="A0A2Z3S5S9"/>
<feature type="transmembrane region" description="Helical" evidence="8">
    <location>
        <begin position="84"/>
        <end position="104"/>
    </location>
</feature>
<evidence type="ECO:0000256" key="7">
    <source>
        <dbReference type="ARBA" id="ARBA00023235"/>
    </source>
</evidence>
<keyword evidence="5 8" id="KW-1133">Transmembrane helix</keyword>
<comment type="subcellular location">
    <subcellularLocation>
        <location evidence="1">Membrane</location>
        <topology evidence="1">Multi-pass membrane protein</topology>
    </subcellularLocation>
</comment>
<dbReference type="InterPro" id="IPR017825">
    <property type="entry name" value="Lycopene_cyclase_dom"/>
</dbReference>
<evidence type="ECO:0000259" key="9">
    <source>
        <dbReference type="Pfam" id="PF18916"/>
    </source>
</evidence>
<organism evidence="10 11">
    <name type="scientific">Aurantimicrobium photophilum</name>
    <dbReference type="NCBI Taxonomy" id="1987356"/>
    <lineage>
        <taxon>Bacteria</taxon>
        <taxon>Bacillati</taxon>
        <taxon>Actinomycetota</taxon>
        <taxon>Actinomycetes</taxon>
        <taxon>Micrococcales</taxon>
        <taxon>Microbacteriaceae</taxon>
        <taxon>Aurantimicrobium</taxon>
    </lineage>
</organism>
<keyword evidence="4" id="KW-0125">Carotenoid biosynthesis</keyword>
<dbReference type="NCBIfam" id="TIGR03462">
    <property type="entry name" value="CarR_dom_SF"/>
    <property type="match status" value="1"/>
</dbReference>
<proteinExistence type="predicted"/>
<feature type="transmembrane region" description="Helical" evidence="8">
    <location>
        <begin position="6"/>
        <end position="24"/>
    </location>
</feature>
<feature type="domain" description="Lycopene cyclase" evidence="9">
    <location>
        <begin position="14"/>
        <end position="93"/>
    </location>
</feature>
<evidence type="ECO:0000256" key="8">
    <source>
        <dbReference type="SAM" id="Phobius"/>
    </source>
</evidence>
<evidence type="ECO:0000256" key="1">
    <source>
        <dbReference type="ARBA" id="ARBA00004141"/>
    </source>
</evidence>
<evidence type="ECO:0000256" key="3">
    <source>
        <dbReference type="ARBA" id="ARBA00022692"/>
    </source>
</evidence>
<sequence length="107" mass="11738">MTYSVLNSVFLGLAVWFAVIAIVVSSRRGVKFTAPVWWTFGITLVIMMITTAIFDNVIIGVGLVAYDPSTLLGSYIGLAPLEDFGYTLAAVIILPVLWILLGTWKKR</sequence>
<dbReference type="OrthoDB" id="4411839at2"/>
<feature type="transmembrane region" description="Helical" evidence="8">
    <location>
        <begin position="36"/>
        <end position="64"/>
    </location>
</feature>
<reference evidence="10 11" key="1">
    <citation type="submission" date="2017-10" db="EMBL/GenBank/DDBJ databases">
        <title>Genome of an Actinobacterium that displays light-enhanced growth.</title>
        <authorList>
            <person name="Maresca J.A."/>
            <person name="Hempel P."/>
            <person name="Shevchenko O."/>
            <person name="Miller K.J."/>
            <person name="Hahn M.W."/>
        </authorList>
    </citation>
    <scope>NUCLEOTIDE SEQUENCE [LARGE SCALE GENOMIC DNA]</scope>
    <source>
        <strain evidence="10 11">MWH-Mo1</strain>
    </source>
</reference>